<dbReference type="PANTHER" id="PTHR38731:SF1">
    <property type="entry name" value="FECR PROTEIN DOMAIN-CONTAINING PROTEIN"/>
    <property type="match status" value="1"/>
</dbReference>
<dbReference type="InterPro" id="IPR036779">
    <property type="entry name" value="LysM_dom_sf"/>
</dbReference>
<evidence type="ECO:0000313" key="2">
    <source>
        <dbReference type="EMBL" id="CAB3807360.1"/>
    </source>
</evidence>
<dbReference type="Gene3D" id="2.60.40.10">
    <property type="entry name" value="Immunoglobulins"/>
    <property type="match status" value="2"/>
</dbReference>
<dbReference type="AlphaFoldDB" id="A0A6J5GW56"/>
<dbReference type="SUPFAM" id="SSF54106">
    <property type="entry name" value="LysM domain"/>
    <property type="match status" value="1"/>
</dbReference>
<gene>
    <name evidence="2" type="ORF">LMG28688_06534</name>
</gene>
<dbReference type="InterPro" id="IPR006860">
    <property type="entry name" value="FecR"/>
</dbReference>
<organism evidence="2 3">
    <name type="scientific">Paraburkholderia caffeinitolerans</name>
    <dbReference type="NCBI Taxonomy" id="1723730"/>
    <lineage>
        <taxon>Bacteria</taxon>
        <taxon>Pseudomonadati</taxon>
        <taxon>Pseudomonadota</taxon>
        <taxon>Betaproteobacteria</taxon>
        <taxon>Burkholderiales</taxon>
        <taxon>Burkholderiaceae</taxon>
        <taxon>Paraburkholderia</taxon>
    </lineage>
</organism>
<feature type="domain" description="LysM" evidence="1">
    <location>
        <begin position="83"/>
        <end position="130"/>
    </location>
</feature>
<proteinExistence type="predicted"/>
<reference evidence="2 3" key="1">
    <citation type="submission" date="2020-04" db="EMBL/GenBank/DDBJ databases">
        <authorList>
            <person name="De Canck E."/>
        </authorList>
    </citation>
    <scope>NUCLEOTIDE SEQUENCE [LARGE SCALE GENOMIC DNA]</scope>
    <source>
        <strain evidence="2 3">LMG 28688</strain>
    </source>
</reference>
<dbReference type="Pfam" id="PF04773">
    <property type="entry name" value="FecR"/>
    <property type="match status" value="1"/>
</dbReference>
<protein>
    <recommendedName>
        <fullName evidence="1">LysM domain-containing protein</fullName>
    </recommendedName>
</protein>
<evidence type="ECO:0000259" key="1">
    <source>
        <dbReference type="PROSITE" id="PS51782"/>
    </source>
</evidence>
<keyword evidence="3" id="KW-1185">Reference proteome</keyword>
<name>A0A6J5GW56_9BURK</name>
<dbReference type="Proteomes" id="UP000494119">
    <property type="component" value="Unassembled WGS sequence"/>
</dbReference>
<dbReference type="Gene3D" id="2.60.120.1440">
    <property type="match status" value="1"/>
</dbReference>
<dbReference type="InterPro" id="IPR013783">
    <property type="entry name" value="Ig-like_fold"/>
</dbReference>
<accession>A0A6J5GW56</accession>
<dbReference type="CDD" id="cd00118">
    <property type="entry name" value="LysM"/>
    <property type="match status" value="1"/>
</dbReference>
<dbReference type="PANTHER" id="PTHR38731">
    <property type="entry name" value="LIPL45-RELATED LIPOPROTEIN-RELATED"/>
    <property type="match status" value="1"/>
</dbReference>
<dbReference type="PIRSF" id="PIRSF029644">
    <property type="entry name" value="UCP029644"/>
    <property type="match status" value="1"/>
</dbReference>
<dbReference type="InterPro" id="IPR016930">
    <property type="entry name" value="UCP029644"/>
</dbReference>
<dbReference type="Pfam" id="PF01476">
    <property type="entry name" value="LysM"/>
    <property type="match status" value="1"/>
</dbReference>
<dbReference type="Gene3D" id="3.10.350.10">
    <property type="entry name" value="LysM domain"/>
    <property type="match status" value="1"/>
</dbReference>
<dbReference type="EMBL" id="CADIKL010000053">
    <property type="protein sequence ID" value="CAB3807360.1"/>
    <property type="molecule type" value="Genomic_DNA"/>
</dbReference>
<sequence>MRGAYSAIPAGYCAAPGRVTLSVALSWPNPAGPQTVPGAPWAPRAAARSPLACAIACALALGLLPAVGRAEARKPNPQATEMAVYVTRPGDSLYDIATRYLRNPADWTKVARINRVSAPRRLQPGTSLRVPVALLRQDHLSARVIATSGPASHAFGKGPMLPLVVGGTLVEGDRVQTGENGFATLELADGSHIVIPPGASLDLSTLRQTALTGSTDRVVNLHRGQVNTEVTKATRKDDRFQIRSPSVVAGVRGTSFRVNYDGDKGSTAVEVIEGAVGVDAASRAPAASVAPAPGTPLAASSQLVAARHGSLTLAGGAVGAPVALLDAPDLRNPGKVQDDETVAFDIAPVTGAHSYHVQIGRDAGLLDLIRDTHSDGPHVVIGALEDGTYFARVSAIDENGLEGMPSTYAVQRRRLALGASAGRVEGTRDYAFRWFVDQRSAANTRFRFVLATSEDLRTPLVDRTDITNGEAVVSDLPKGVYYWTVIAEQFDGGKYFQKASPVQSFRLEW</sequence>
<evidence type="ECO:0000313" key="3">
    <source>
        <dbReference type="Proteomes" id="UP000494119"/>
    </source>
</evidence>
<dbReference type="InterPro" id="IPR018392">
    <property type="entry name" value="LysM"/>
</dbReference>
<dbReference type="PROSITE" id="PS51782">
    <property type="entry name" value="LYSM"/>
    <property type="match status" value="1"/>
</dbReference>